<dbReference type="EMBL" id="AVOT02029461">
    <property type="protein sequence ID" value="MBW0522312.1"/>
    <property type="molecule type" value="Genomic_DNA"/>
</dbReference>
<feature type="domain" description="Reverse transcriptase/retrotransposon-derived protein RNase H-like" evidence="2">
    <location>
        <begin position="112"/>
        <end position="160"/>
    </location>
</feature>
<dbReference type="AlphaFoldDB" id="A0A9Q3HZZ6"/>
<reference evidence="3" key="1">
    <citation type="submission" date="2021-03" db="EMBL/GenBank/DDBJ databases">
        <title>Draft genome sequence of rust myrtle Austropuccinia psidii MF-1, a brazilian biotype.</title>
        <authorList>
            <person name="Quecine M.C."/>
            <person name="Pachon D.M.R."/>
            <person name="Bonatelli M.L."/>
            <person name="Correr F.H."/>
            <person name="Franceschini L.M."/>
            <person name="Leite T.F."/>
            <person name="Margarido G.R.A."/>
            <person name="Almeida C.A."/>
            <person name="Ferrarezi J.A."/>
            <person name="Labate C.A."/>
        </authorList>
    </citation>
    <scope>NUCLEOTIDE SEQUENCE</scope>
    <source>
        <strain evidence="3">MF-1</strain>
    </source>
</reference>
<dbReference type="OrthoDB" id="6765319at2759"/>
<evidence type="ECO:0000259" key="2">
    <source>
        <dbReference type="Pfam" id="PF17919"/>
    </source>
</evidence>
<accession>A0A9Q3HZZ6</accession>
<dbReference type="Proteomes" id="UP000765509">
    <property type="component" value="Unassembled WGS sequence"/>
</dbReference>
<dbReference type="Gene3D" id="3.30.70.270">
    <property type="match status" value="2"/>
</dbReference>
<organism evidence="3 4">
    <name type="scientific">Austropuccinia psidii MF-1</name>
    <dbReference type="NCBI Taxonomy" id="1389203"/>
    <lineage>
        <taxon>Eukaryota</taxon>
        <taxon>Fungi</taxon>
        <taxon>Dikarya</taxon>
        <taxon>Basidiomycota</taxon>
        <taxon>Pucciniomycotina</taxon>
        <taxon>Pucciniomycetes</taxon>
        <taxon>Pucciniales</taxon>
        <taxon>Sphaerophragmiaceae</taxon>
        <taxon>Austropuccinia</taxon>
    </lineage>
</organism>
<dbReference type="PANTHER" id="PTHR37984">
    <property type="entry name" value="PROTEIN CBG26694"/>
    <property type="match status" value="1"/>
</dbReference>
<evidence type="ECO:0000256" key="1">
    <source>
        <dbReference type="ARBA" id="ARBA00023268"/>
    </source>
</evidence>
<dbReference type="Pfam" id="PF17919">
    <property type="entry name" value="RT_RNaseH_2"/>
    <property type="match status" value="1"/>
</dbReference>
<dbReference type="PANTHER" id="PTHR37984:SF5">
    <property type="entry name" value="PROTEIN NYNRIN-LIKE"/>
    <property type="match status" value="1"/>
</dbReference>
<evidence type="ECO:0000313" key="3">
    <source>
        <dbReference type="EMBL" id="MBW0522312.1"/>
    </source>
</evidence>
<name>A0A9Q3HZZ6_9BASI</name>
<keyword evidence="1" id="KW-0511">Multifunctional enzyme</keyword>
<dbReference type="GO" id="GO:0003824">
    <property type="term" value="F:catalytic activity"/>
    <property type="evidence" value="ECO:0007669"/>
    <property type="project" value="UniProtKB-KW"/>
</dbReference>
<dbReference type="InterPro" id="IPR050951">
    <property type="entry name" value="Retrovirus_Pol_polyprotein"/>
</dbReference>
<sequence>MVFSKSEEEHVAHVSTSLSKLRADNLFPKASKFLFYVSSVEYLGYIVCAEGLNMDQDKVQQILNWQSPRNLKALESFFGFDNFYHCFIKNVLKEISSLTSFLTKDSRFPLDEEAFRQFHLLKEASTTASILSHFNHSLPTIIETDSSSYALGAVLSQVSD</sequence>
<dbReference type="InterPro" id="IPR043502">
    <property type="entry name" value="DNA/RNA_pol_sf"/>
</dbReference>
<comment type="caution">
    <text evidence="3">The sequence shown here is derived from an EMBL/GenBank/DDBJ whole genome shotgun (WGS) entry which is preliminary data.</text>
</comment>
<evidence type="ECO:0000313" key="4">
    <source>
        <dbReference type="Proteomes" id="UP000765509"/>
    </source>
</evidence>
<dbReference type="InterPro" id="IPR043128">
    <property type="entry name" value="Rev_trsase/Diguanyl_cyclase"/>
</dbReference>
<dbReference type="SUPFAM" id="SSF56672">
    <property type="entry name" value="DNA/RNA polymerases"/>
    <property type="match status" value="1"/>
</dbReference>
<dbReference type="FunFam" id="3.30.70.270:FF:000020">
    <property type="entry name" value="Transposon Tf2-6 polyprotein-like Protein"/>
    <property type="match status" value="1"/>
</dbReference>
<dbReference type="InterPro" id="IPR041577">
    <property type="entry name" value="RT_RNaseH_2"/>
</dbReference>
<protein>
    <recommendedName>
        <fullName evidence="2">Reverse transcriptase/retrotransposon-derived protein RNase H-like domain-containing protein</fullName>
    </recommendedName>
</protein>
<gene>
    <name evidence="3" type="ORF">O181_062027</name>
</gene>
<proteinExistence type="predicted"/>
<keyword evidence="4" id="KW-1185">Reference proteome</keyword>